<dbReference type="KEGG" id="oml:112156126"/>
<dbReference type="Pfam" id="PF00076">
    <property type="entry name" value="RRM_1"/>
    <property type="match status" value="1"/>
</dbReference>
<feature type="repeat" description="TPR" evidence="2">
    <location>
        <begin position="281"/>
        <end position="314"/>
    </location>
</feature>
<keyword evidence="6" id="KW-1185">Reference proteome</keyword>
<feature type="domain" description="RRM" evidence="4">
    <location>
        <begin position="507"/>
        <end position="579"/>
    </location>
</feature>
<keyword evidence="1" id="KW-0694">RNA-binding</keyword>
<dbReference type="GO" id="GO:0003723">
    <property type="term" value="F:RNA binding"/>
    <property type="evidence" value="ECO:0007669"/>
    <property type="project" value="UniProtKB-UniRule"/>
</dbReference>
<dbReference type="InterPro" id="IPR019734">
    <property type="entry name" value="TPR_rpt"/>
</dbReference>
<organism evidence="5 6">
    <name type="scientific">Oryzias melastigma</name>
    <name type="common">Marine medaka</name>
    <dbReference type="NCBI Taxonomy" id="30732"/>
    <lineage>
        <taxon>Eukaryota</taxon>
        <taxon>Metazoa</taxon>
        <taxon>Chordata</taxon>
        <taxon>Craniata</taxon>
        <taxon>Vertebrata</taxon>
        <taxon>Euteleostomi</taxon>
        <taxon>Actinopterygii</taxon>
        <taxon>Neopterygii</taxon>
        <taxon>Teleostei</taxon>
        <taxon>Neoteleostei</taxon>
        <taxon>Acanthomorphata</taxon>
        <taxon>Ovalentaria</taxon>
        <taxon>Atherinomorphae</taxon>
        <taxon>Beloniformes</taxon>
        <taxon>Adrianichthyidae</taxon>
        <taxon>Oryziinae</taxon>
        <taxon>Oryzias</taxon>
    </lineage>
</organism>
<accession>A0A3B3BS01</accession>
<dbReference type="SMART" id="SM00360">
    <property type="entry name" value="RRM"/>
    <property type="match status" value="1"/>
</dbReference>
<feature type="compositionally biased region" description="Basic residues" evidence="3">
    <location>
        <begin position="130"/>
        <end position="141"/>
    </location>
</feature>
<feature type="compositionally biased region" description="Basic and acidic residues" evidence="3">
    <location>
        <begin position="233"/>
        <end position="265"/>
    </location>
</feature>
<evidence type="ECO:0000313" key="6">
    <source>
        <dbReference type="Proteomes" id="UP000261560"/>
    </source>
</evidence>
<evidence type="ECO:0000256" key="1">
    <source>
        <dbReference type="PROSITE-ProRule" id="PRU00176"/>
    </source>
</evidence>
<keyword evidence="2" id="KW-0802">TPR repeat</keyword>
<feature type="compositionally biased region" description="Basic and acidic residues" evidence="3">
    <location>
        <begin position="105"/>
        <end position="129"/>
    </location>
</feature>
<dbReference type="PROSITE" id="PS50102">
    <property type="entry name" value="RRM"/>
    <property type="match status" value="1"/>
</dbReference>
<dbReference type="Gene3D" id="3.30.70.330">
    <property type="match status" value="1"/>
</dbReference>
<dbReference type="InterPro" id="IPR000504">
    <property type="entry name" value="RRM_dom"/>
</dbReference>
<name>A0A3B3BS01_ORYME</name>
<reference evidence="5" key="2">
    <citation type="submission" date="2025-09" db="UniProtKB">
        <authorList>
            <consortium name="Ensembl"/>
        </authorList>
    </citation>
    <scope>IDENTIFICATION</scope>
</reference>
<dbReference type="STRING" id="30732.ENSOMEP00000008280"/>
<dbReference type="RefSeq" id="XP_024144060.1">
    <property type="nucleotide sequence ID" value="XM_024288292.2"/>
</dbReference>
<feature type="region of interest" description="Disordered" evidence="3">
    <location>
        <begin position="459"/>
        <end position="504"/>
    </location>
</feature>
<dbReference type="SUPFAM" id="SSF48452">
    <property type="entry name" value="TPR-like"/>
    <property type="match status" value="1"/>
</dbReference>
<dbReference type="Ensembl" id="ENSOMET00000002718.1">
    <property type="protein sequence ID" value="ENSOMEP00000008280.1"/>
    <property type="gene ID" value="ENSOMEG00000009428.1"/>
</dbReference>
<dbReference type="PaxDb" id="30732-ENSOMEP00000008280"/>
<dbReference type="SUPFAM" id="SSF54928">
    <property type="entry name" value="RNA-binding domain, RBD"/>
    <property type="match status" value="1"/>
</dbReference>
<dbReference type="InterPro" id="IPR012677">
    <property type="entry name" value="Nucleotide-bd_a/b_plait_sf"/>
</dbReference>
<evidence type="ECO:0000313" key="5">
    <source>
        <dbReference type="Ensembl" id="ENSOMEP00000008280.1"/>
    </source>
</evidence>
<reference evidence="5" key="1">
    <citation type="submission" date="2025-08" db="UniProtKB">
        <authorList>
            <consortium name="Ensembl"/>
        </authorList>
    </citation>
    <scope>IDENTIFICATION</scope>
</reference>
<dbReference type="PROSITE" id="PS50005">
    <property type="entry name" value="TPR"/>
    <property type="match status" value="1"/>
</dbReference>
<dbReference type="OMA" id="HVPEHKG"/>
<dbReference type="InterPro" id="IPR011990">
    <property type="entry name" value="TPR-like_helical_dom_sf"/>
</dbReference>
<dbReference type="Gene3D" id="1.25.40.10">
    <property type="entry name" value="Tetratricopeptide repeat domain"/>
    <property type="match status" value="1"/>
</dbReference>
<dbReference type="OrthoDB" id="2017782at2759"/>
<feature type="region of interest" description="Disordered" evidence="3">
    <location>
        <begin position="231"/>
        <end position="265"/>
    </location>
</feature>
<dbReference type="PANTHER" id="PTHR47678:SF1">
    <property type="entry name" value="TETRATRICOPEPTIDE REPEAT PROTEIN 31"/>
    <property type="match status" value="1"/>
</dbReference>
<sequence>MQVFTEETDVPDVHVMRSVLGLFDRRPHMQRIIKCGLLGIEYDENIDIDDYDDWAGSQNSFHGFSNSGRVVGGSHTGPPSFVYHPALHYGTSARSPSCPPFVKVQAKESDSERRARLLQEAKRNKEKAEKKRLKKQKQKQRKQMEKEKQNPAKDNEKKDEGEPSKSEEDKCVGDETQEEATSSDKQAAAKDTDSDSDNSEHESSDEDGDSKVDSEELDMTSSFVSKAALIAKRQLEQNPRSEKKKNPDKEKPKNAADKAAEGHKLQKEDCSSSFVDNVKISTELAILGNKFANLGDYSMAVKYFTDAIKYNPKEFKLFGNRSFCYEKLLEYDKALTDAELSLAISPGWVKGLFRKGRALAGLKRYEEAAQAFKGVLKLESSYAEAAQELMRVQMIQLMECGFTREQSSNALIIHGTVHKALEALSKLACNPEALRNGTPPPAQVANVNGVSPILSANRIHSPSAESQKTKRTDSGPNHDAPPLLQNQPTEAPRMKDKEQQQPPPGLFPVWVGNLTHPVPESAITKVFNKAGPVYSVKILQYKRCAFVNYTKQEHCQEAIQRLHGYVLNGMKIAVRYPDRIPAGMGISKSALKARDLHAENPGQGRHPAGDAKSLPPFRPPDRRGAT</sequence>
<feature type="region of interest" description="Disordered" evidence="3">
    <location>
        <begin position="594"/>
        <end position="626"/>
    </location>
</feature>
<feature type="region of interest" description="Disordered" evidence="3">
    <location>
        <begin position="92"/>
        <end position="217"/>
    </location>
</feature>
<evidence type="ECO:0000259" key="4">
    <source>
        <dbReference type="PROSITE" id="PS50102"/>
    </source>
</evidence>
<dbReference type="SMART" id="SM00028">
    <property type="entry name" value="TPR"/>
    <property type="match status" value="3"/>
</dbReference>
<dbReference type="GeneID" id="112156126"/>
<dbReference type="GeneTree" id="ENSGT00940000161036"/>
<dbReference type="CDD" id="cd14270">
    <property type="entry name" value="UBA"/>
    <property type="match status" value="1"/>
</dbReference>
<feature type="compositionally biased region" description="Basic and acidic residues" evidence="3">
    <location>
        <begin position="187"/>
        <end position="202"/>
    </location>
</feature>
<evidence type="ECO:0000256" key="2">
    <source>
        <dbReference type="PROSITE-ProRule" id="PRU00339"/>
    </source>
</evidence>
<dbReference type="PANTHER" id="PTHR47678">
    <property type="entry name" value="TETRATRICOPEPTIDE REPEAT PROTEIN 31"/>
    <property type="match status" value="1"/>
</dbReference>
<dbReference type="InterPro" id="IPR035979">
    <property type="entry name" value="RBD_domain_sf"/>
</dbReference>
<proteinExistence type="predicted"/>
<evidence type="ECO:0000256" key="3">
    <source>
        <dbReference type="SAM" id="MobiDB-lite"/>
    </source>
</evidence>
<protein>
    <submittedName>
        <fullName evidence="5">Tetratricopeptide repeat domain 31</fullName>
    </submittedName>
</protein>
<feature type="compositionally biased region" description="Basic and acidic residues" evidence="3">
    <location>
        <begin position="142"/>
        <end position="173"/>
    </location>
</feature>
<dbReference type="CDD" id="cd00590">
    <property type="entry name" value="RRM_SF"/>
    <property type="match status" value="1"/>
</dbReference>
<dbReference type="Pfam" id="PF13181">
    <property type="entry name" value="TPR_8"/>
    <property type="match status" value="2"/>
</dbReference>
<dbReference type="AlphaFoldDB" id="A0A3B3BS01"/>
<dbReference type="Proteomes" id="UP000261560">
    <property type="component" value="Unplaced"/>
</dbReference>